<proteinExistence type="predicted"/>
<evidence type="ECO:0000256" key="1">
    <source>
        <dbReference type="ARBA" id="ARBA00022679"/>
    </source>
</evidence>
<dbReference type="Pfam" id="PF00534">
    <property type="entry name" value="Glycos_transf_1"/>
    <property type="match status" value="1"/>
</dbReference>
<dbReference type="Proteomes" id="UP000660454">
    <property type="component" value="Unassembled WGS sequence"/>
</dbReference>
<evidence type="ECO:0000259" key="2">
    <source>
        <dbReference type="Pfam" id="PF00534"/>
    </source>
</evidence>
<evidence type="ECO:0000313" key="4">
    <source>
        <dbReference type="Proteomes" id="UP000660454"/>
    </source>
</evidence>
<dbReference type="InterPro" id="IPR001296">
    <property type="entry name" value="Glyco_trans_1"/>
</dbReference>
<dbReference type="CDD" id="cd03820">
    <property type="entry name" value="GT4_AmsD-like"/>
    <property type="match status" value="1"/>
</dbReference>
<accession>A0ABQ4GQC1</accession>
<keyword evidence="1" id="KW-0808">Transferase</keyword>
<organism evidence="3 4">
    <name type="scientific">Microbispora siamensis</name>
    <dbReference type="NCBI Taxonomy" id="564413"/>
    <lineage>
        <taxon>Bacteria</taxon>
        <taxon>Bacillati</taxon>
        <taxon>Actinomycetota</taxon>
        <taxon>Actinomycetes</taxon>
        <taxon>Streptosporangiales</taxon>
        <taxon>Streptosporangiaceae</taxon>
        <taxon>Microbispora</taxon>
    </lineage>
</organism>
<dbReference type="EMBL" id="BOOF01000027">
    <property type="protein sequence ID" value="GIH63624.1"/>
    <property type="molecule type" value="Genomic_DNA"/>
</dbReference>
<dbReference type="PANTHER" id="PTHR12526">
    <property type="entry name" value="GLYCOSYLTRANSFERASE"/>
    <property type="match status" value="1"/>
</dbReference>
<dbReference type="PANTHER" id="PTHR12526:SF627">
    <property type="entry name" value="D-RHAMNOSYLTRANSFERASE WBPZ"/>
    <property type="match status" value="1"/>
</dbReference>
<gene>
    <name evidence="3" type="ORF">Msi02_44410</name>
</gene>
<keyword evidence="4" id="KW-1185">Reference proteome</keyword>
<comment type="caution">
    <text evidence="3">The sequence shown here is derived from an EMBL/GenBank/DDBJ whole genome shotgun (WGS) entry which is preliminary data.</text>
</comment>
<dbReference type="RefSeq" id="WP_204050036.1">
    <property type="nucleotide sequence ID" value="NZ_BOOF01000027.1"/>
</dbReference>
<reference evidence="3 4" key="1">
    <citation type="submission" date="2021-01" db="EMBL/GenBank/DDBJ databases">
        <title>Whole genome shotgun sequence of Microbispora siamensis NBRC 104113.</title>
        <authorList>
            <person name="Komaki H."/>
            <person name="Tamura T."/>
        </authorList>
    </citation>
    <scope>NUCLEOTIDE SEQUENCE [LARGE SCALE GENOMIC DNA]</scope>
    <source>
        <strain evidence="3 4">NBRC 104113</strain>
    </source>
</reference>
<dbReference type="Gene3D" id="3.40.50.2000">
    <property type="entry name" value="Glycogen Phosphorylase B"/>
    <property type="match status" value="2"/>
</dbReference>
<sequence length="391" mass="43206">MRIRYLLLHAYGMGGTIRTVVNQANAMAALGHEVDIVSVVRRRDEPQFRLHPDVALTTLVDQRTGVQADSLGRRVWRRLRGKIVPYGEFAAGYFTERVEKAVIDYVASVDDGVLVTTRPALNLISARRASGNVVRVAQEHMNLGTYPGALREEIVRHYGAFDAIAVLTAGDRREYERALPGTRIVRIPNAVHAVNQVPSRQEHPVVVAAGRLVRQKGFDLLLPAFAQVVKEHPEWRLRVFGTGPRKAALRALIREHGLSAHVTLMGRTNRLDDELARASIYALSSRFEGLPMVMIEAMTHALPIVAFDCPTGPRDVLTDGTDGVLVPCEDVDALAAALNRLIADRDLRLRMGAAAAATAREYAPENVMPQWENLFTELLQAKTGSDARARR</sequence>
<dbReference type="SUPFAM" id="SSF53756">
    <property type="entry name" value="UDP-Glycosyltransferase/glycogen phosphorylase"/>
    <property type="match status" value="1"/>
</dbReference>
<name>A0ABQ4GQC1_9ACTN</name>
<evidence type="ECO:0000313" key="3">
    <source>
        <dbReference type="EMBL" id="GIH63624.1"/>
    </source>
</evidence>
<protein>
    <recommendedName>
        <fullName evidence="2">Glycosyl transferase family 1 domain-containing protein</fullName>
    </recommendedName>
</protein>
<feature type="domain" description="Glycosyl transferase family 1" evidence="2">
    <location>
        <begin position="196"/>
        <end position="356"/>
    </location>
</feature>